<evidence type="ECO:0000256" key="1">
    <source>
        <dbReference type="SAM" id="MobiDB-lite"/>
    </source>
</evidence>
<feature type="region of interest" description="Disordered" evidence="1">
    <location>
        <begin position="43"/>
        <end position="71"/>
    </location>
</feature>
<reference evidence="2" key="1">
    <citation type="journal article" date="2020" name="Stud. Mycol.">
        <title>101 Dothideomycetes genomes: a test case for predicting lifestyles and emergence of pathogens.</title>
        <authorList>
            <person name="Haridas S."/>
            <person name="Albert R."/>
            <person name="Binder M."/>
            <person name="Bloem J."/>
            <person name="Labutti K."/>
            <person name="Salamov A."/>
            <person name="Andreopoulos B."/>
            <person name="Baker S."/>
            <person name="Barry K."/>
            <person name="Bills G."/>
            <person name="Bluhm B."/>
            <person name="Cannon C."/>
            <person name="Castanera R."/>
            <person name="Culley D."/>
            <person name="Daum C."/>
            <person name="Ezra D."/>
            <person name="Gonzalez J."/>
            <person name="Henrissat B."/>
            <person name="Kuo A."/>
            <person name="Liang C."/>
            <person name="Lipzen A."/>
            <person name="Lutzoni F."/>
            <person name="Magnuson J."/>
            <person name="Mondo S."/>
            <person name="Nolan M."/>
            <person name="Ohm R."/>
            <person name="Pangilinan J."/>
            <person name="Park H.-J."/>
            <person name="Ramirez L."/>
            <person name="Alfaro M."/>
            <person name="Sun H."/>
            <person name="Tritt A."/>
            <person name="Yoshinaga Y."/>
            <person name="Zwiers L.-H."/>
            <person name="Turgeon B."/>
            <person name="Goodwin S."/>
            <person name="Spatafora J."/>
            <person name="Crous P."/>
            <person name="Grigoriev I."/>
        </authorList>
    </citation>
    <scope>NUCLEOTIDE SEQUENCE</scope>
    <source>
        <strain evidence="2">Tuck. ex Michener</strain>
    </source>
</reference>
<feature type="compositionally biased region" description="Low complexity" evidence="1">
    <location>
        <begin position="358"/>
        <end position="369"/>
    </location>
</feature>
<feature type="region of interest" description="Disordered" evidence="1">
    <location>
        <begin position="285"/>
        <end position="339"/>
    </location>
</feature>
<protein>
    <submittedName>
        <fullName evidence="2">Uncharacterized protein</fullName>
    </submittedName>
</protein>
<feature type="compositionally biased region" description="Acidic residues" evidence="1">
    <location>
        <begin position="411"/>
        <end position="422"/>
    </location>
</feature>
<dbReference type="Proteomes" id="UP000800092">
    <property type="component" value="Unassembled WGS sequence"/>
</dbReference>
<feature type="region of interest" description="Disordered" evidence="1">
    <location>
        <begin position="560"/>
        <end position="627"/>
    </location>
</feature>
<name>A0A6A6HK16_VIRVR</name>
<dbReference type="EMBL" id="ML991777">
    <property type="protein sequence ID" value="KAF2238169.1"/>
    <property type="molecule type" value="Genomic_DNA"/>
</dbReference>
<evidence type="ECO:0000313" key="3">
    <source>
        <dbReference type="Proteomes" id="UP000800092"/>
    </source>
</evidence>
<sequence length="627" mass="69952">MASNTLNTTPVRQAAVSTAAAALESVNTQSPVNVNYGLSSIVTPQSEKETEADDEIMSDATDDEEEETEEEAIEREIEELVSAAKDACRFIEDDDRNGQIQCMCVSGDTCGTGQQIWRKVISDFFGRNKKSAQQIPEIYQVIWCRKHYQRGAYQKGKPAAAATSGKQSSLSKITWIVVQLLLIEKWRPGCKYTISFSERERKRIKAANGGRITQTKGPRGRGKTGRTNVKTERDAPVDVVMGYEQHLGEDKNTQDCLRVVNEMKYDVEEDRTIYLPGIEFLPEVDDDFELPPRAKKTGTPPDRHDSAGEQDDRDDQDDEQTGEDSNDDNGGGGSFFTTMMGTQMSSQAFNGLKMETHSANSIPASHSSAPSPPDNQIGHANSARDCPMPSAGFTAINRPKDEYHGCKDSDYELEYDPDDYPPDDPRNHIRKQVMQMREEILAREASEESKTPMDNSTPSTPSSPCPPRRKPETPVSISPIDDIRAVDDLLRLQRFSQPINPYPFIPGNLQSASLKTCSTQVAQKHPYQKLDALSGVENDAVNSLLSLKNSAADFRPHSVHSFSEDRVPSGVLHSTRRISDPTDGSRKRRRVSDEDEDVEMDRRGRSPTDRPIKRIRAVSGERSLYWE</sequence>
<organism evidence="2 3">
    <name type="scientific">Viridothelium virens</name>
    <name type="common">Speckled blister lichen</name>
    <name type="synonym">Trypethelium virens</name>
    <dbReference type="NCBI Taxonomy" id="1048519"/>
    <lineage>
        <taxon>Eukaryota</taxon>
        <taxon>Fungi</taxon>
        <taxon>Dikarya</taxon>
        <taxon>Ascomycota</taxon>
        <taxon>Pezizomycotina</taxon>
        <taxon>Dothideomycetes</taxon>
        <taxon>Dothideomycetes incertae sedis</taxon>
        <taxon>Trypetheliales</taxon>
        <taxon>Trypetheliaceae</taxon>
        <taxon>Viridothelium</taxon>
    </lineage>
</organism>
<keyword evidence="3" id="KW-1185">Reference proteome</keyword>
<dbReference type="AlphaFoldDB" id="A0A6A6HK16"/>
<feature type="compositionally biased region" description="Acidic residues" evidence="1">
    <location>
        <begin position="308"/>
        <end position="327"/>
    </location>
</feature>
<proteinExistence type="predicted"/>
<feature type="region of interest" description="Disordered" evidence="1">
    <location>
        <begin position="444"/>
        <end position="476"/>
    </location>
</feature>
<feature type="compositionally biased region" description="Basic and acidic residues" evidence="1">
    <location>
        <begin position="600"/>
        <end position="612"/>
    </location>
</feature>
<feature type="compositionally biased region" description="Acidic residues" evidence="1">
    <location>
        <begin position="50"/>
        <end position="71"/>
    </location>
</feature>
<accession>A0A6A6HK16</accession>
<dbReference type="OrthoDB" id="4161595at2759"/>
<evidence type="ECO:0000313" key="2">
    <source>
        <dbReference type="EMBL" id="KAF2238169.1"/>
    </source>
</evidence>
<feature type="compositionally biased region" description="Basic and acidic residues" evidence="1">
    <location>
        <begin position="398"/>
        <end position="410"/>
    </location>
</feature>
<gene>
    <name evidence="2" type="ORF">EV356DRAFT_338980</name>
</gene>
<feature type="region of interest" description="Disordered" evidence="1">
    <location>
        <begin position="358"/>
        <end position="428"/>
    </location>
</feature>